<keyword evidence="2" id="KW-0812">Transmembrane</keyword>
<dbReference type="PANTHER" id="PTHR33619:SF3">
    <property type="entry name" value="POLYSACCHARIDE EXPORT PROTEIN GFCE-RELATED"/>
    <property type="match status" value="1"/>
</dbReference>
<feature type="domain" description="Soluble ligand binding" evidence="4">
    <location>
        <begin position="148"/>
        <end position="194"/>
    </location>
</feature>
<dbReference type="RefSeq" id="WP_234867558.1">
    <property type="nucleotide sequence ID" value="NZ_JAKEVY010000004.1"/>
</dbReference>
<keyword evidence="2" id="KW-1133">Transmembrane helix</keyword>
<dbReference type="InterPro" id="IPR019554">
    <property type="entry name" value="Soluble_ligand-bd"/>
</dbReference>
<feature type="domain" description="Polysaccharide export protein N-terminal" evidence="3">
    <location>
        <begin position="51"/>
        <end position="143"/>
    </location>
</feature>
<dbReference type="EMBL" id="JAKEVY010000004">
    <property type="protein sequence ID" value="MCF1716397.1"/>
    <property type="molecule type" value="Genomic_DNA"/>
</dbReference>
<proteinExistence type="predicted"/>
<accession>A0ABS9BL28</accession>
<protein>
    <submittedName>
        <fullName evidence="5">Polysaccharide biosynthesis/export family protein</fullName>
    </submittedName>
</protein>
<dbReference type="PROSITE" id="PS51257">
    <property type="entry name" value="PROKAR_LIPOPROTEIN"/>
    <property type="match status" value="1"/>
</dbReference>
<gene>
    <name evidence="5" type="ORF">L0U88_17275</name>
</gene>
<dbReference type="Gene3D" id="3.10.560.10">
    <property type="entry name" value="Outer membrane lipoprotein wza domain like"/>
    <property type="match status" value="1"/>
</dbReference>
<dbReference type="InterPro" id="IPR049712">
    <property type="entry name" value="Poly_export"/>
</dbReference>
<keyword evidence="2" id="KW-0472">Membrane</keyword>
<evidence type="ECO:0000313" key="5">
    <source>
        <dbReference type="EMBL" id="MCF1716397.1"/>
    </source>
</evidence>
<dbReference type="PANTHER" id="PTHR33619">
    <property type="entry name" value="POLYSACCHARIDE EXPORT PROTEIN GFCE-RELATED"/>
    <property type="match status" value="1"/>
</dbReference>
<organism evidence="5 6">
    <name type="scientific">Flavihumibacter fluminis</name>
    <dbReference type="NCBI Taxonomy" id="2909236"/>
    <lineage>
        <taxon>Bacteria</taxon>
        <taxon>Pseudomonadati</taxon>
        <taxon>Bacteroidota</taxon>
        <taxon>Chitinophagia</taxon>
        <taxon>Chitinophagales</taxon>
        <taxon>Chitinophagaceae</taxon>
        <taxon>Flavihumibacter</taxon>
    </lineage>
</organism>
<dbReference type="Pfam" id="PF10531">
    <property type="entry name" value="SLBB"/>
    <property type="match status" value="1"/>
</dbReference>
<dbReference type="Pfam" id="PF02563">
    <property type="entry name" value="Poly_export"/>
    <property type="match status" value="1"/>
</dbReference>
<reference evidence="5 6" key="1">
    <citation type="submission" date="2022-01" db="EMBL/GenBank/DDBJ databases">
        <title>Flavihumibacter sp. nov., isolated from sediment of a river.</title>
        <authorList>
            <person name="Liu H."/>
        </authorList>
    </citation>
    <scope>NUCLEOTIDE SEQUENCE [LARGE SCALE GENOMIC DNA]</scope>
    <source>
        <strain evidence="5 6">RY-1</strain>
    </source>
</reference>
<comment type="caution">
    <text evidence="5">The sequence shown here is derived from an EMBL/GenBank/DDBJ whole genome shotgun (WGS) entry which is preliminary data.</text>
</comment>
<name>A0ABS9BL28_9BACT</name>
<dbReference type="Gene3D" id="3.30.1950.10">
    <property type="entry name" value="wza like domain"/>
    <property type="match status" value="1"/>
</dbReference>
<keyword evidence="6" id="KW-1185">Reference proteome</keyword>
<evidence type="ECO:0000256" key="2">
    <source>
        <dbReference type="SAM" id="Phobius"/>
    </source>
</evidence>
<dbReference type="Proteomes" id="UP001200145">
    <property type="component" value="Unassembled WGS sequence"/>
</dbReference>
<evidence type="ECO:0000256" key="1">
    <source>
        <dbReference type="ARBA" id="ARBA00022729"/>
    </source>
</evidence>
<evidence type="ECO:0000259" key="4">
    <source>
        <dbReference type="Pfam" id="PF10531"/>
    </source>
</evidence>
<dbReference type="InterPro" id="IPR003715">
    <property type="entry name" value="Poly_export_N"/>
</dbReference>
<evidence type="ECO:0000259" key="3">
    <source>
        <dbReference type="Pfam" id="PF02563"/>
    </source>
</evidence>
<evidence type="ECO:0000313" key="6">
    <source>
        <dbReference type="Proteomes" id="UP001200145"/>
    </source>
</evidence>
<sequence>MNRIAFLLIIVFISLVGCTSSRDIVYLNNTKGDTANLSSLLNSKLEFETPIQKNDQLWITVGGPNAADLIALNSAMGMVGAGGGAMMQQGGAQILGYLVEADGTIKMPYVGKIKAVGLTRIQLEEYLQKAFSDYTKDPIVNVRFMNYRVTVLGEVSKPGTYTIPTERMTILEAIGMAGDLTIFGRRNEVLVLREIEGKREFGRVDLLSREIVNSPYYYLRTNDVVYVEPAPARFFARERLPQFLTVASGALSIVAIIISLTK</sequence>
<feature type="transmembrane region" description="Helical" evidence="2">
    <location>
        <begin position="243"/>
        <end position="261"/>
    </location>
</feature>
<keyword evidence="1" id="KW-0732">Signal</keyword>